<proteinExistence type="predicted"/>
<dbReference type="PANTHER" id="PTHR48105">
    <property type="entry name" value="THIOREDOXIN REDUCTASE 1-RELATED-RELATED"/>
    <property type="match status" value="1"/>
</dbReference>
<dbReference type="GO" id="GO:0016491">
    <property type="term" value="F:oxidoreductase activity"/>
    <property type="evidence" value="ECO:0007669"/>
    <property type="project" value="UniProtKB-KW"/>
</dbReference>
<dbReference type="InterPro" id="IPR050097">
    <property type="entry name" value="Ferredoxin-NADP_redctase_2"/>
</dbReference>
<name>A0A1Y3MKR5_9BACI</name>
<reference evidence="4 5" key="1">
    <citation type="submission" date="2017-02" db="EMBL/GenBank/DDBJ databases">
        <title>Bacillus pseudomycoides isolate FSL K6-0042.</title>
        <authorList>
            <person name="Kovac J."/>
        </authorList>
    </citation>
    <scope>NUCLEOTIDE SEQUENCE [LARGE SCALE GENOMIC DNA]</scope>
    <source>
        <strain evidence="4 5">FSL K6-0042</strain>
    </source>
</reference>
<accession>A0A1Y3MKR5</accession>
<dbReference type="Proteomes" id="UP000195321">
    <property type="component" value="Unassembled WGS sequence"/>
</dbReference>
<dbReference type="NCBIfam" id="TIGR04018">
    <property type="entry name" value="Bthiol_YpdA"/>
    <property type="match status" value="1"/>
</dbReference>
<evidence type="ECO:0000313" key="4">
    <source>
        <dbReference type="EMBL" id="OUM48192.1"/>
    </source>
</evidence>
<protein>
    <submittedName>
        <fullName evidence="4">Uncharacterized protein</fullName>
    </submittedName>
</protein>
<evidence type="ECO:0000256" key="3">
    <source>
        <dbReference type="ARBA" id="ARBA00023002"/>
    </source>
</evidence>
<gene>
    <name evidence="4" type="ORF">BW425_14790</name>
</gene>
<dbReference type="InterPro" id="IPR023856">
    <property type="entry name" value="Bdr"/>
</dbReference>
<evidence type="ECO:0000313" key="5">
    <source>
        <dbReference type="Proteomes" id="UP000195321"/>
    </source>
</evidence>
<dbReference type="PRINTS" id="PR00469">
    <property type="entry name" value="PNDRDTASEII"/>
</dbReference>
<comment type="cofactor">
    <cofactor evidence="1">
        <name>FAD</name>
        <dbReference type="ChEBI" id="CHEBI:57692"/>
    </cofactor>
</comment>
<dbReference type="RefSeq" id="WP_088094153.1">
    <property type="nucleotide sequence ID" value="NZ_CP189809.1"/>
</dbReference>
<evidence type="ECO:0000256" key="1">
    <source>
        <dbReference type="ARBA" id="ARBA00001974"/>
    </source>
</evidence>
<dbReference type="Pfam" id="PF13738">
    <property type="entry name" value="Pyr_redox_3"/>
    <property type="match status" value="1"/>
</dbReference>
<keyword evidence="3" id="KW-0560">Oxidoreductase</keyword>
<dbReference type="AlphaFoldDB" id="A0A1Y3MKR5"/>
<sequence>MQKETAIIIGGGPCGLAAAISLQQQGINPLVIEKGNIVNAIYHYPTHQTFFSSSEKLEIGDVAFITENRKPVRNQALAYYREVVKRKGVRVNAFERVEQVQKDGDFFRVSTTKRDGNTETYAAKYIVVATGYYDNPNYMNVPGEKLEKVSHYFKEGHPYFDRDVVVIGGKNSSVDAALELVKAGARVTVLYRGGEYSQSIKPWILPEFEALVRNGTIQIQFHAHVKEITEHTLTYTSNGESFTIQNDFVFAMTGYHPDHSFLTKIGVEIDKETGRPMYTEETMETNVENIFIAGVIAAGNNANEIFIENGRFHGGAITQTVVSREQK</sequence>
<evidence type="ECO:0000256" key="2">
    <source>
        <dbReference type="ARBA" id="ARBA00022630"/>
    </source>
</evidence>
<dbReference type="PRINTS" id="PR00368">
    <property type="entry name" value="FADPNR"/>
</dbReference>
<organism evidence="4 5">
    <name type="scientific">Bacillus pseudomycoides</name>
    <dbReference type="NCBI Taxonomy" id="64104"/>
    <lineage>
        <taxon>Bacteria</taxon>
        <taxon>Bacillati</taxon>
        <taxon>Bacillota</taxon>
        <taxon>Bacilli</taxon>
        <taxon>Bacillales</taxon>
        <taxon>Bacillaceae</taxon>
        <taxon>Bacillus</taxon>
        <taxon>Bacillus cereus group</taxon>
    </lineage>
</organism>
<keyword evidence="2" id="KW-0285">Flavoprotein</keyword>
<dbReference type="SUPFAM" id="SSF51905">
    <property type="entry name" value="FAD/NAD(P)-binding domain"/>
    <property type="match status" value="1"/>
</dbReference>
<dbReference type="Gene3D" id="3.50.50.60">
    <property type="entry name" value="FAD/NAD(P)-binding domain"/>
    <property type="match status" value="2"/>
</dbReference>
<dbReference type="EMBL" id="MWPX01000015">
    <property type="protein sequence ID" value="OUM48192.1"/>
    <property type="molecule type" value="Genomic_DNA"/>
</dbReference>
<comment type="caution">
    <text evidence="4">The sequence shown here is derived from an EMBL/GenBank/DDBJ whole genome shotgun (WGS) entry which is preliminary data.</text>
</comment>
<dbReference type="InterPro" id="IPR036188">
    <property type="entry name" value="FAD/NAD-bd_sf"/>
</dbReference>